<evidence type="ECO:0000256" key="5">
    <source>
        <dbReference type="ARBA" id="ARBA00022631"/>
    </source>
</evidence>
<comment type="similarity">
    <text evidence="10">Belongs to the ureidoglycolate lyase family.</text>
</comment>
<evidence type="ECO:0000256" key="9">
    <source>
        <dbReference type="ARBA" id="ARBA00055977"/>
    </source>
</evidence>
<evidence type="ECO:0000256" key="10">
    <source>
        <dbReference type="ARBA" id="ARBA00061337"/>
    </source>
</evidence>
<proteinExistence type="inferred from homology"/>
<comment type="pathway">
    <text evidence="1">Nitrogen metabolism; (S)-allantoin degradation.</text>
</comment>
<evidence type="ECO:0000256" key="4">
    <source>
        <dbReference type="ARBA" id="ARBA00019751"/>
    </source>
</evidence>
<evidence type="ECO:0000256" key="2">
    <source>
        <dbReference type="ARBA" id="ARBA00011738"/>
    </source>
</evidence>
<dbReference type="InterPro" id="IPR011051">
    <property type="entry name" value="RmlC_Cupin_sf"/>
</dbReference>
<organism evidence="11 12">
    <name type="scientific">Torulaspora globosa</name>
    <dbReference type="NCBI Taxonomy" id="48254"/>
    <lineage>
        <taxon>Eukaryota</taxon>
        <taxon>Fungi</taxon>
        <taxon>Dikarya</taxon>
        <taxon>Ascomycota</taxon>
        <taxon>Saccharomycotina</taxon>
        <taxon>Saccharomycetes</taxon>
        <taxon>Saccharomycetales</taxon>
        <taxon>Saccharomycetaceae</taxon>
        <taxon>Torulaspora</taxon>
    </lineage>
</organism>
<dbReference type="EMBL" id="CP059246">
    <property type="protein sequence ID" value="QLL30879.1"/>
    <property type="molecule type" value="Genomic_DNA"/>
</dbReference>
<evidence type="ECO:0000313" key="12">
    <source>
        <dbReference type="Proteomes" id="UP000515788"/>
    </source>
</evidence>
<evidence type="ECO:0000256" key="6">
    <source>
        <dbReference type="ARBA" id="ARBA00023239"/>
    </source>
</evidence>
<comment type="subunit">
    <text evidence="2">Homodimer.</text>
</comment>
<name>A0A7G3ZBJ3_9SACH</name>
<evidence type="ECO:0000256" key="3">
    <source>
        <dbReference type="ARBA" id="ARBA00012341"/>
    </source>
</evidence>
<dbReference type="KEGG" id="tgb:HG536_0A06940"/>
<protein>
    <recommendedName>
        <fullName evidence="4">Ureidoglycolate lyase</fullName>
        <ecNumber evidence="3">4.3.2.3</ecNumber>
    </recommendedName>
    <alternativeName>
        <fullName evidence="7">Ureidoglycolatase</fullName>
    </alternativeName>
</protein>
<dbReference type="Gene3D" id="2.60.120.480">
    <property type="entry name" value="Ureidoglycolate hydrolase"/>
    <property type="match status" value="1"/>
</dbReference>
<keyword evidence="12" id="KW-1185">Reference proteome</keyword>
<dbReference type="Pfam" id="PF04115">
    <property type="entry name" value="Ureidogly_lyase"/>
    <property type="match status" value="1"/>
</dbReference>
<dbReference type="EC" id="4.3.2.3" evidence="3"/>
<comment type="function">
    <text evidence="9">Catalyzes the catabolism of the allantoin degradation intermediate (S)-ureidoglycolate, generating urea and glyoxylate. Involved in the utilization of allantoin as secondary nitrogen source when primary sources are limiting.</text>
</comment>
<sequence length="224" mass="24726">MKLNDLTLHCQQKIAIGGQSTTMAVLIKATPLTIDAFAPYGSIISPDEQVSNADDSSRTANQGTAIKLLGVSQIEKKYPFEGTPNWNLFRCFSQPHLRGPVSISEGRAIEHSIRVLEKHPSSSQTFIPMGCPEHQPRYLVVVALEDCETGRPDLSTLKAFLCRGNQAVTYGAGIWHAPMIALGNQEYIDFGVVIYEFHDPKAPEKDCQEHHYGDGSIKVQLFQS</sequence>
<dbReference type="PANTHER" id="PTHR21221">
    <property type="entry name" value="UREIDOGLYCOLATE HYDROLASE"/>
    <property type="match status" value="1"/>
</dbReference>
<accession>A0A7G3ZBJ3</accession>
<dbReference type="FunFam" id="2.60.120.480:FF:000003">
    <property type="entry name" value="Ureidoglycolate hydrolase"/>
    <property type="match status" value="1"/>
</dbReference>
<dbReference type="CDD" id="cd20298">
    <property type="entry name" value="cupin_UAH"/>
    <property type="match status" value="1"/>
</dbReference>
<dbReference type="OrthoDB" id="10266039at2759"/>
<dbReference type="GeneID" id="59323976"/>
<keyword evidence="5" id="KW-0659">Purine metabolism</keyword>
<dbReference type="InterPro" id="IPR047233">
    <property type="entry name" value="UAH_cupin"/>
</dbReference>
<evidence type="ECO:0000313" key="11">
    <source>
        <dbReference type="EMBL" id="QLL30879.1"/>
    </source>
</evidence>
<dbReference type="GO" id="GO:0006144">
    <property type="term" value="P:purine nucleobase metabolic process"/>
    <property type="evidence" value="ECO:0007669"/>
    <property type="project" value="UniProtKB-KW"/>
</dbReference>
<dbReference type="SUPFAM" id="SSF51182">
    <property type="entry name" value="RmlC-like cupins"/>
    <property type="match status" value="1"/>
</dbReference>
<dbReference type="GO" id="GO:0000256">
    <property type="term" value="P:allantoin catabolic process"/>
    <property type="evidence" value="ECO:0007669"/>
    <property type="project" value="InterPro"/>
</dbReference>
<comment type="catalytic activity">
    <reaction evidence="8">
        <text>(S)-ureidoglycolate = urea + glyoxylate</text>
        <dbReference type="Rhea" id="RHEA:11304"/>
        <dbReference type="ChEBI" id="CHEBI:16199"/>
        <dbReference type="ChEBI" id="CHEBI:36655"/>
        <dbReference type="ChEBI" id="CHEBI:57296"/>
        <dbReference type="EC" id="4.3.2.3"/>
    </reaction>
</comment>
<dbReference type="GO" id="GO:0050385">
    <property type="term" value="F:ureidoglycolate lyase activity"/>
    <property type="evidence" value="ECO:0007669"/>
    <property type="project" value="UniProtKB-EC"/>
</dbReference>
<gene>
    <name evidence="11" type="ORF">HG536_0A06940</name>
</gene>
<dbReference type="PANTHER" id="PTHR21221:SF1">
    <property type="entry name" value="UREIDOGLYCOLATE LYASE"/>
    <property type="match status" value="1"/>
</dbReference>
<dbReference type="InterPro" id="IPR024060">
    <property type="entry name" value="Ureidoglycolate_lyase_dom_sf"/>
</dbReference>
<evidence type="ECO:0000256" key="8">
    <source>
        <dbReference type="ARBA" id="ARBA00047684"/>
    </source>
</evidence>
<dbReference type="InterPro" id="IPR007247">
    <property type="entry name" value="Ureidogly_lyase"/>
</dbReference>
<reference evidence="11 12" key="1">
    <citation type="submission" date="2020-06" db="EMBL/GenBank/DDBJ databases">
        <title>The yeast mating-type switching endonuclease HO is a domesticated member of an unorthodox homing genetic element family.</title>
        <authorList>
            <person name="Coughlan A.Y."/>
            <person name="Lombardi L."/>
            <person name="Braun-Galleani S."/>
            <person name="Martos A.R."/>
            <person name="Galeote V."/>
            <person name="Bigey F."/>
            <person name="Dequin S."/>
            <person name="Byrne K.P."/>
            <person name="Wolfe K.H."/>
        </authorList>
    </citation>
    <scope>NUCLEOTIDE SEQUENCE [LARGE SCALE GENOMIC DNA]</scope>
    <source>
        <strain evidence="11 12">CBS764</strain>
    </source>
</reference>
<dbReference type="Proteomes" id="UP000515788">
    <property type="component" value="Chromosome 1"/>
</dbReference>
<keyword evidence="6" id="KW-0456">Lyase</keyword>
<dbReference type="RefSeq" id="XP_037137554.1">
    <property type="nucleotide sequence ID" value="XM_037281659.1"/>
</dbReference>
<evidence type="ECO:0000256" key="1">
    <source>
        <dbReference type="ARBA" id="ARBA00004780"/>
    </source>
</evidence>
<evidence type="ECO:0000256" key="7">
    <source>
        <dbReference type="ARBA" id="ARBA00030302"/>
    </source>
</evidence>
<dbReference type="AlphaFoldDB" id="A0A7G3ZBJ3"/>
<dbReference type="GO" id="GO:0004848">
    <property type="term" value="F:ureidoglycolate hydrolase activity"/>
    <property type="evidence" value="ECO:0007669"/>
    <property type="project" value="InterPro"/>
</dbReference>